<name>A0A7W8MTB2_9BACT</name>
<evidence type="ECO:0000256" key="3">
    <source>
        <dbReference type="ARBA" id="ARBA00022448"/>
    </source>
</evidence>
<evidence type="ECO:0000256" key="1">
    <source>
        <dbReference type="ARBA" id="ARBA00004442"/>
    </source>
</evidence>
<feature type="signal peptide" evidence="8">
    <location>
        <begin position="1"/>
        <end position="21"/>
    </location>
</feature>
<keyword evidence="10" id="KW-1185">Reference proteome</keyword>
<dbReference type="GO" id="GO:0015562">
    <property type="term" value="F:efflux transmembrane transporter activity"/>
    <property type="evidence" value="ECO:0007669"/>
    <property type="project" value="InterPro"/>
</dbReference>
<dbReference type="PANTHER" id="PTHR30026:SF20">
    <property type="entry name" value="OUTER MEMBRANE PROTEIN TOLC"/>
    <property type="match status" value="1"/>
</dbReference>
<dbReference type="InterPro" id="IPR003423">
    <property type="entry name" value="OMP_efflux"/>
</dbReference>
<proteinExistence type="inferred from homology"/>
<sequence length="459" mass="49110">MMISVAPVLLVSLISPLLLLAQQSNPAAASEDLSNAASVHLTLPSAVEMALAHNRHIELAHLAVKDSEAQKRVAEAHFYPTIKNESAVLHITELEGVRIPEGSLGETPTGVLPANTLVIGQGGDTSYTSGTGLAQPITQIFKIRAGVKAADADLNSAHIQSDDSENGIALLVHKLYYGILVEKLRGASGKDAVDAATVVEQETKHGVDEGKLLADVELMSRTDLLDKQQALLVSRLNLDDLTLQLDDALGLPLGTHLILDPNSLGDDSVLPTRAEAIALVLNKSPEILSARQTVDKAKAGVAAARDEYIPDITGVARYSYQSGLPFLVHNFGTFGATFTYNLFDGGEREAKLQEARIKLTMAQTQLKQTEADVSIELSSAYDKAEQLEQLVGVTTQSLEAREESFRIQSERAKVDAQLASGVATARAALTSAHMNVLNSQLNLSLARNSIRRLLGTRPE</sequence>
<evidence type="ECO:0000256" key="8">
    <source>
        <dbReference type="SAM" id="SignalP"/>
    </source>
</evidence>
<evidence type="ECO:0000256" key="2">
    <source>
        <dbReference type="ARBA" id="ARBA00007613"/>
    </source>
</evidence>
<evidence type="ECO:0000313" key="9">
    <source>
        <dbReference type="EMBL" id="MBB5319257.1"/>
    </source>
</evidence>
<dbReference type="EMBL" id="JACHDY010000007">
    <property type="protein sequence ID" value="MBB5319257.1"/>
    <property type="molecule type" value="Genomic_DNA"/>
</dbReference>
<dbReference type="AlphaFoldDB" id="A0A7W8MTB2"/>
<gene>
    <name evidence="9" type="ORF">HDF09_003963</name>
</gene>
<organism evidence="9 10">
    <name type="scientific">Tunturiibacter empetritectus</name>
    <dbReference type="NCBI Taxonomy" id="3069691"/>
    <lineage>
        <taxon>Bacteria</taxon>
        <taxon>Pseudomonadati</taxon>
        <taxon>Acidobacteriota</taxon>
        <taxon>Terriglobia</taxon>
        <taxon>Terriglobales</taxon>
        <taxon>Acidobacteriaceae</taxon>
        <taxon>Tunturiibacter</taxon>
    </lineage>
</organism>
<evidence type="ECO:0000256" key="4">
    <source>
        <dbReference type="ARBA" id="ARBA00022452"/>
    </source>
</evidence>
<keyword evidence="4" id="KW-1134">Transmembrane beta strand</keyword>
<dbReference type="PANTHER" id="PTHR30026">
    <property type="entry name" value="OUTER MEMBRANE PROTEIN TOLC"/>
    <property type="match status" value="1"/>
</dbReference>
<reference evidence="9" key="1">
    <citation type="submission" date="2020-08" db="EMBL/GenBank/DDBJ databases">
        <title>Genomic Encyclopedia of Type Strains, Phase IV (KMG-V): Genome sequencing to study the core and pangenomes of soil and plant-associated prokaryotes.</title>
        <authorList>
            <person name="Whitman W."/>
        </authorList>
    </citation>
    <scope>NUCLEOTIDE SEQUENCE [LARGE SCALE GENOMIC DNA]</scope>
    <source>
        <strain evidence="9">M8UP27</strain>
    </source>
</reference>
<keyword evidence="5" id="KW-0812">Transmembrane</keyword>
<dbReference type="GO" id="GO:1990281">
    <property type="term" value="C:efflux pump complex"/>
    <property type="evidence" value="ECO:0007669"/>
    <property type="project" value="TreeGrafter"/>
</dbReference>
<dbReference type="GO" id="GO:0015288">
    <property type="term" value="F:porin activity"/>
    <property type="evidence" value="ECO:0007669"/>
    <property type="project" value="TreeGrafter"/>
</dbReference>
<evidence type="ECO:0000256" key="7">
    <source>
        <dbReference type="ARBA" id="ARBA00023237"/>
    </source>
</evidence>
<feature type="chain" id="PRO_5031481875" evidence="8">
    <location>
        <begin position="22"/>
        <end position="459"/>
    </location>
</feature>
<keyword evidence="8" id="KW-0732">Signal</keyword>
<comment type="subcellular location">
    <subcellularLocation>
        <location evidence="1">Cell outer membrane</location>
    </subcellularLocation>
</comment>
<dbReference type="GO" id="GO:0009279">
    <property type="term" value="C:cell outer membrane"/>
    <property type="evidence" value="ECO:0007669"/>
    <property type="project" value="UniProtKB-SubCell"/>
</dbReference>
<evidence type="ECO:0000313" key="10">
    <source>
        <dbReference type="Proteomes" id="UP000568106"/>
    </source>
</evidence>
<dbReference type="Gene3D" id="1.20.1600.10">
    <property type="entry name" value="Outer membrane efflux proteins (OEP)"/>
    <property type="match status" value="1"/>
</dbReference>
<dbReference type="Proteomes" id="UP000568106">
    <property type="component" value="Unassembled WGS sequence"/>
</dbReference>
<keyword evidence="7" id="KW-0998">Cell outer membrane</keyword>
<comment type="similarity">
    <text evidence="2">Belongs to the outer membrane factor (OMF) (TC 1.B.17) family.</text>
</comment>
<keyword evidence="6" id="KW-0472">Membrane</keyword>
<evidence type="ECO:0000256" key="5">
    <source>
        <dbReference type="ARBA" id="ARBA00022692"/>
    </source>
</evidence>
<dbReference type="Pfam" id="PF02321">
    <property type="entry name" value="OEP"/>
    <property type="match status" value="1"/>
</dbReference>
<evidence type="ECO:0000256" key="6">
    <source>
        <dbReference type="ARBA" id="ARBA00023136"/>
    </source>
</evidence>
<comment type="caution">
    <text evidence="9">The sequence shown here is derived from an EMBL/GenBank/DDBJ whole genome shotgun (WGS) entry which is preliminary data.</text>
</comment>
<dbReference type="SUPFAM" id="SSF56954">
    <property type="entry name" value="Outer membrane efflux proteins (OEP)"/>
    <property type="match status" value="1"/>
</dbReference>
<dbReference type="InterPro" id="IPR051906">
    <property type="entry name" value="TolC-like"/>
</dbReference>
<protein>
    <submittedName>
        <fullName evidence="9">Outer membrane protein TolC</fullName>
    </submittedName>
</protein>
<keyword evidence="3" id="KW-0813">Transport</keyword>
<accession>A0A7W8MTB2</accession>